<dbReference type="NCBIfam" id="TIGR01353">
    <property type="entry name" value="dGTP_triPase"/>
    <property type="match status" value="1"/>
</dbReference>
<dbReference type="Pfam" id="PF01966">
    <property type="entry name" value="HD"/>
    <property type="match status" value="1"/>
</dbReference>
<dbReference type="InterPro" id="IPR006261">
    <property type="entry name" value="dGTPase"/>
</dbReference>
<dbReference type="InterPro" id="IPR026875">
    <property type="entry name" value="PHydrolase_assoc_dom"/>
</dbReference>
<dbReference type="SMART" id="SM00471">
    <property type="entry name" value="HDc"/>
    <property type="match status" value="1"/>
</dbReference>
<dbReference type="PROSITE" id="PS51831">
    <property type="entry name" value="HD"/>
    <property type="match status" value="1"/>
</dbReference>
<proteinExistence type="inferred from homology"/>
<dbReference type="Pfam" id="PF13286">
    <property type="entry name" value="HD_assoc"/>
    <property type="match status" value="1"/>
</dbReference>
<comment type="similarity">
    <text evidence="2">Belongs to the dGTPase family. Type 2 subfamily.</text>
</comment>
<dbReference type="InterPro" id="IPR023023">
    <property type="entry name" value="dNTPase_2"/>
</dbReference>
<dbReference type="InterPro" id="IPR006674">
    <property type="entry name" value="HD_domain"/>
</dbReference>
<dbReference type="Proteomes" id="UP000310553">
    <property type="component" value="Chromosome"/>
</dbReference>
<dbReference type="GO" id="GO:0006203">
    <property type="term" value="P:dGTP catabolic process"/>
    <property type="evidence" value="ECO:0007669"/>
    <property type="project" value="TreeGrafter"/>
</dbReference>
<reference evidence="4 5" key="1">
    <citation type="submission" date="2019-04" db="EMBL/GenBank/DDBJ databases">
        <title>Complete Genome of UW386 and Higher Quality Genome of UW700.</title>
        <authorList>
            <person name="Jacobs J."/>
            <person name="Perez A."/>
            <person name="Steidl O."/>
            <person name="Allen C."/>
        </authorList>
    </citation>
    <scope>NUCLEOTIDE SEQUENCE [LARGE SCALE GENOMIC DNA]</scope>
    <source>
        <strain evidence="4 5">UW386</strain>
    </source>
</reference>
<evidence type="ECO:0000256" key="1">
    <source>
        <dbReference type="ARBA" id="ARBA00022801"/>
    </source>
</evidence>
<protein>
    <recommendedName>
        <fullName evidence="2">Deoxyguanosinetriphosphate triphosphohydrolase-like protein</fullName>
    </recommendedName>
</protein>
<feature type="domain" description="HD" evidence="3">
    <location>
        <begin position="71"/>
        <end position="239"/>
    </location>
</feature>
<evidence type="ECO:0000256" key="2">
    <source>
        <dbReference type="HAMAP-Rule" id="MF_01212"/>
    </source>
</evidence>
<dbReference type="EMBL" id="CP039339">
    <property type="protein sequence ID" value="QCX49888.1"/>
    <property type="molecule type" value="Genomic_DNA"/>
</dbReference>
<dbReference type="HAMAP" id="MF_01212">
    <property type="entry name" value="dGTPase_type2"/>
    <property type="match status" value="1"/>
</dbReference>
<evidence type="ECO:0000313" key="4">
    <source>
        <dbReference type="EMBL" id="QCX49888.1"/>
    </source>
</evidence>
<name>A0AA92EF94_RALSL</name>
<dbReference type="PANTHER" id="PTHR11373">
    <property type="entry name" value="DEOXYNUCLEOSIDE TRIPHOSPHATE TRIPHOSPHOHYDROLASE"/>
    <property type="match status" value="1"/>
</dbReference>
<dbReference type="Gene3D" id="1.10.3210.10">
    <property type="entry name" value="Hypothetical protein af1432"/>
    <property type="match status" value="1"/>
</dbReference>
<organism evidence="4 5">
    <name type="scientific">Ralstonia solanacearum</name>
    <name type="common">Pseudomonas solanacearum</name>
    <dbReference type="NCBI Taxonomy" id="305"/>
    <lineage>
        <taxon>Bacteria</taxon>
        <taxon>Pseudomonadati</taxon>
        <taxon>Pseudomonadota</taxon>
        <taxon>Betaproteobacteria</taxon>
        <taxon>Burkholderiales</taxon>
        <taxon>Burkholderiaceae</taxon>
        <taxon>Ralstonia</taxon>
        <taxon>Ralstonia solanacearum species complex</taxon>
    </lineage>
</organism>
<dbReference type="InterPro" id="IPR050135">
    <property type="entry name" value="dGTPase-like"/>
</dbReference>
<accession>A0AA92EF94</accession>
<evidence type="ECO:0000259" key="3">
    <source>
        <dbReference type="PROSITE" id="PS51831"/>
    </source>
</evidence>
<dbReference type="CDD" id="cd00077">
    <property type="entry name" value="HDc"/>
    <property type="match status" value="1"/>
</dbReference>
<dbReference type="PANTHER" id="PTHR11373:SF32">
    <property type="entry name" value="DEOXYGUANOSINETRIPHOSPHATE TRIPHOSPHOHYDROLASE"/>
    <property type="match status" value="1"/>
</dbReference>
<evidence type="ECO:0000313" key="5">
    <source>
        <dbReference type="Proteomes" id="UP000310553"/>
    </source>
</evidence>
<sequence length="474" mass="53553">MKTTKIIALYGVNDERREQPLQPKAVPENYKDARSAYRRDYARLIHSPAFRRLQGKTQLFPGVESDFFRNRLTHSMEVAQIAEGIALQLNADDPNFRKNKIDLDLVQLAALAHDLGHPPFGHNGEYALDECMRNFGGFEGNAQTLRILSRLEKRDGSKGTPVGLNLTYRSLAAVLKYDNKIPRTDNKKKPRKKPVKGYYASEASLVEGIKAAVLQGHKAKEFKVLECQIMDLADDIAYSTYDLEDAFKAGFLTPLEVLRLANSPDFLKTVTPKVEEGVGEEVSPAEVRNVYIETFGSVVQDKLRNVDLSEPLDMISRISEIFSASKALECDGRLRASFTSQLVAEFMAGISAEYNAQIPALSEIKLKRETRVKIEALKHLAFETQIMSPRLKLVEYRGRDIVKGIFQAIDSEERGGHLLLPDEWREQYLSLKEDKVSRKRLICDFVAGMTDRYAVEFYSRLSSVDSGLSFFKPM</sequence>
<dbReference type="InterPro" id="IPR003607">
    <property type="entry name" value="HD/PDEase_dom"/>
</dbReference>
<dbReference type="AlphaFoldDB" id="A0AA92EF94"/>
<gene>
    <name evidence="4" type="primary">dgt</name>
    <name evidence="4" type="ORF">E7Z57_12820</name>
</gene>
<keyword evidence="1 2" id="KW-0378">Hydrolase</keyword>
<dbReference type="SUPFAM" id="SSF109604">
    <property type="entry name" value="HD-domain/PDEase-like"/>
    <property type="match status" value="1"/>
</dbReference>
<dbReference type="GO" id="GO:0008832">
    <property type="term" value="F:dGTPase activity"/>
    <property type="evidence" value="ECO:0007669"/>
    <property type="project" value="TreeGrafter"/>
</dbReference>